<evidence type="ECO:0000256" key="1">
    <source>
        <dbReference type="SAM" id="SignalP"/>
    </source>
</evidence>
<dbReference type="OrthoDB" id="10411939at2759"/>
<sequence>MRLSYFTSLFLVPAAFCAAVQVDVDKDDMPMEASKAIAPEQPSEIFYQLSKDVKTIAEEVVRRVNEGIATQAEKSGKEDAPRSISELVHNAFFTASVNNRAHGAPAQKDGKLLQAMPSKEEEPKPIKAANAENGRNEGLFGALGSMLGSLGAKIGNPIYGPVAALVGGEFGQVSTFLQGFNPFADLGTAIENLFANTPLSGLFSAISKLISVLNVILPIIKEIFNALLNNPSDVLSQATRSAALNTLKLTKVVVGPHRQLLPDDIYNASEVGWDTAKRLYPHLRVVFDFTHRMVHNFVKAVVNQDPSIVELLHTPTAEKVDSALQAVGRVLHI</sequence>
<keyword evidence="3" id="KW-1185">Reference proteome</keyword>
<feature type="chain" id="PRO_5034637249" evidence="1">
    <location>
        <begin position="20"/>
        <end position="333"/>
    </location>
</feature>
<organism evidence="2 3">
    <name type="scientific">Apophysomyces ossiformis</name>
    <dbReference type="NCBI Taxonomy" id="679940"/>
    <lineage>
        <taxon>Eukaryota</taxon>
        <taxon>Fungi</taxon>
        <taxon>Fungi incertae sedis</taxon>
        <taxon>Mucoromycota</taxon>
        <taxon>Mucoromycotina</taxon>
        <taxon>Mucoromycetes</taxon>
        <taxon>Mucorales</taxon>
        <taxon>Mucorineae</taxon>
        <taxon>Mucoraceae</taxon>
        <taxon>Apophysomyces</taxon>
    </lineage>
</organism>
<gene>
    <name evidence="2" type="ORF">EC973_006556</name>
</gene>
<feature type="signal peptide" evidence="1">
    <location>
        <begin position="1"/>
        <end position="19"/>
    </location>
</feature>
<evidence type="ECO:0000313" key="3">
    <source>
        <dbReference type="Proteomes" id="UP000605846"/>
    </source>
</evidence>
<comment type="caution">
    <text evidence="2">The sequence shown here is derived from an EMBL/GenBank/DDBJ whole genome shotgun (WGS) entry which is preliminary data.</text>
</comment>
<keyword evidence="1" id="KW-0732">Signal</keyword>
<name>A0A8H7BQY6_9FUNG</name>
<evidence type="ECO:0000313" key="2">
    <source>
        <dbReference type="EMBL" id="KAF7728162.1"/>
    </source>
</evidence>
<reference evidence="2" key="1">
    <citation type="submission" date="2020-01" db="EMBL/GenBank/DDBJ databases">
        <title>Genome Sequencing of Three Apophysomyces-Like Fungal Strains Confirms a Novel Fungal Genus in the Mucoromycota with divergent Burkholderia-like Endosymbiotic Bacteria.</title>
        <authorList>
            <person name="Stajich J.E."/>
            <person name="Macias A.M."/>
            <person name="Carter-House D."/>
            <person name="Lovett B."/>
            <person name="Kasson L.R."/>
            <person name="Berry K."/>
            <person name="Grigoriev I."/>
            <person name="Chang Y."/>
            <person name="Spatafora J."/>
            <person name="Kasson M.T."/>
        </authorList>
    </citation>
    <scope>NUCLEOTIDE SEQUENCE</scope>
    <source>
        <strain evidence="2">NRRL A-21654</strain>
    </source>
</reference>
<proteinExistence type="predicted"/>
<dbReference type="EMBL" id="JABAYA010000042">
    <property type="protein sequence ID" value="KAF7728162.1"/>
    <property type="molecule type" value="Genomic_DNA"/>
</dbReference>
<dbReference type="AlphaFoldDB" id="A0A8H7BQY6"/>
<protein>
    <submittedName>
        <fullName evidence="2">Uncharacterized protein</fullName>
    </submittedName>
</protein>
<accession>A0A8H7BQY6</accession>
<dbReference type="Proteomes" id="UP000605846">
    <property type="component" value="Unassembled WGS sequence"/>
</dbReference>